<proteinExistence type="inferred from homology"/>
<dbReference type="InterPro" id="IPR051463">
    <property type="entry name" value="Peptidase_U62_metallo"/>
</dbReference>
<dbReference type="Pfam" id="PF19290">
    <property type="entry name" value="PmbA_TldD_2nd"/>
    <property type="match status" value="1"/>
</dbReference>
<dbReference type="EMBL" id="CP010537">
    <property type="protein sequence ID" value="AJG24883.1"/>
    <property type="molecule type" value="Genomic_DNA"/>
</dbReference>
<dbReference type="Pfam" id="PF01523">
    <property type="entry name" value="PmbA_TldD_1st"/>
    <property type="match status" value="1"/>
</dbReference>
<reference evidence="8 9" key="1">
    <citation type="journal article" date="2015" name="Genome Announc.">
        <title>Complete Genome Sequence of Cupriavidus basilensis 4G11, Isolated from the Oak Ridge Field Research Center Site.</title>
        <authorList>
            <person name="Ray J."/>
            <person name="Waters R.J."/>
            <person name="Skerker J.M."/>
            <person name="Kuehl J.V."/>
            <person name="Price M.N."/>
            <person name="Huang J."/>
            <person name="Chakraborty R."/>
            <person name="Arkin A.P."/>
            <person name="Deutschbauer A."/>
        </authorList>
    </citation>
    <scope>NUCLEOTIDE SEQUENCE [LARGE SCALE GENOMIC DNA]</scope>
    <source>
        <strain evidence="8">4G11</strain>
    </source>
</reference>
<dbReference type="InterPro" id="IPR035068">
    <property type="entry name" value="TldD/PmbA_N"/>
</dbReference>
<gene>
    <name evidence="8" type="ORF">RR42_s3307</name>
</gene>
<comment type="similarity">
    <text evidence="1">Belongs to the peptidase U62 family.</text>
</comment>
<dbReference type="PANTHER" id="PTHR30624">
    <property type="entry name" value="UNCHARACTERIZED PROTEIN TLDD AND PMBA"/>
    <property type="match status" value="1"/>
</dbReference>
<evidence type="ECO:0000259" key="5">
    <source>
        <dbReference type="Pfam" id="PF01523"/>
    </source>
</evidence>
<evidence type="ECO:0000259" key="7">
    <source>
        <dbReference type="Pfam" id="PF19290"/>
    </source>
</evidence>
<dbReference type="KEGG" id="cbw:RR42_s3307"/>
<feature type="domain" description="Metalloprotease TldD/E C-terminal" evidence="6">
    <location>
        <begin position="230"/>
        <end position="472"/>
    </location>
</feature>
<evidence type="ECO:0000256" key="2">
    <source>
        <dbReference type="ARBA" id="ARBA00022670"/>
    </source>
</evidence>
<evidence type="ECO:0000256" key="1">
    <source>
        <dbReference type="ARBA" id="ARBA00005836"/>
    </source>
</evidence>
<evidence type="ECO:0000259" key="6">
    <source>
        <dbReference type="Pfam" id="PF19289"/>
    </source>
</evidence>
<sequence>MFDRARQHFAALTTRAGIHSLRLVRQTGEHCMMRRGVAEPPSFMQDMGAMLSVRLDGVEAYAATSDLSVAGLQRALDSAEALARRIAGRGLVDLRGLEPPQGQARYESPGLHGAFPGLAERFALLAAVSASVPADPRLVNWLVYLDHQRHEQLYLNSAGAEQWQALRFVYPGISVTAFDGSDSQTRSFGGFGSGQQGGAEVIARLGFAGAASRVADEALQLLLAPNAPSGPTDLLLMPDQMMLQIHESIGHPLELDRILGDERNYAGTSFIGLEDFGRYQYGSDLLNISFDPGIPEELASYGHDDEGQPAQKAFLIRDGLLLRPLGGALSQWRSGLPGVANSRACNWNRPPIDRMANLNLEPGDRTMAQLVGGIERGILMSSNRSWSIDDARNKFQFGCEWGRLIEDGELRGVVKNPNYRGVSANFWRSLAAVGDASTFEVHGTPYCGKGEPNQVVRVGHASPACVFKQVEVFGGAA</sequence>
<organism evidence="8 9">
    <name type="scientific">Cupriavidus basilensis</name>
    <dbReference type="NCBI Taxonomy" id="68895"/>
    <lineage>
        <taxon>Bacteria</taxon>
        <taxon>Pseudomonadati</taxon>
        <taxon>Pseudomonadota</taxon>
        <taxon>Betaproteobacteria</taxon>
        <taxon>Burkholderiales</taxon>
        <taxon>Burkholderiaceae</taxon>
        <taxon>Cupriavidus</taxon>
    </lineage>
</organism>
<feature type="domain" description="Metalloprotease TldD/E central" evidence="7">
    <location>
        <begin position="118"/>
        <end position="222"/>
    </location>
</feature>
<dbReference type="Proteomes" id="UP000031843">
    <property type="component" value="Chromosome secondary"/>
</dbReference>
<dbReference type="OrthoDB" id="9803213at2"/>
<dbReference type="InterPro" id="IPR036059">
    <property type="entry name" value="TldD/PmbA_sf"/>
</dbReference>
<accession>A0A0C4YPC1</accession>
<keyword evidence="2" id="KW-0645">Protease</keyword>
<dbReference type="GO" id="GO:0005829">
    <property type="term" value="C:cytosol"/>
    <property type="evidence" value="ECO:0007669"/>
    <property type="project" value="TreeGrafter"/>
</dbReference>
<evidence type="ECO:0000256" key="3">
    <source>
        <dbReference type="ARBA" id="ARBA00022801"/>
    </source>
</evidence>
<evidence type="ECO:0000313" key="9">
    <source>
        <dbReference type="Proteomes" id="UP000031843"/>
    </source>
</evidence>
<dbReference type="RefSeq" id="WP_043357236.1">
    <property type="nucleotide sequence ID" value="NZ_CP010537.1"/>
</dbReference>
<evidence type="ECO:0000313" key="8">
    <source>
        <dbReference type="EMBL" id="AJG24883.1"/>
    </source>
</evidence>
<dbReference type="SUPFAM" id="SSF111283">
    <property type="entry name" value="Putative modulator of DNA gyrase, PmbA/TldD"/>
    <property type="match status" value="1"/>
</dbReference>
<dbReference type="InterPro" id="IPR002510">
    <property type="entry name" value="Metalloprtase-TldD/E_N"/>
</dbReference>
<dbReference type="InterPro" id="IPR045570">
    <property type="entry name" value="Metalloprtase-TldD/E_cen_dom"/>
</dbReference>
<dbReference type="STRING" id="68895.RR42_s3307"/>
<keyword evidence="3" id="KW-0378">Hydrolase</keyword>
<keyword evidence="9" id="KW-1185">Reference proteome</keyword>
<evidence type="ECO:0000256" key="4">
    <source>
        <dbReference type="ARBA" id="ARBA00023049"/>
    </source>
</evidence>
<dbReference type="GO" id="GO:0006508">
    <property type="term" value="P:proteolysis"/>
    <property type="evidence" value="ECO:0007669"/>
    <property type="project" value="UniProtKB-KW"/>
</dbReference>
<dbReference type="AlphaFoldDB" id="A0A0C4YPC1"/>
<keyword evidence="4" id="KW-0482">Metalloprotease</keyword>
<name>A0A0C4YPC1_9BURK</name>
<dbReference type="Gene3D" id="3.30.2290.10">
    <property type="entry name" value="PmbA/TldD superfamily"/>
    <property type="match status" value="1"/>
</dbReference>
<dbReference type="InterPro" id="IPR045569">
    <property type="entry name" value="Metalloprtase-TldD/E_C"/>
</dbReference>
<feature type="domain" description="Metalloprotease TldD/E N-terminal" evidence="5">
    <location>
        <begin position="21"/>
        <end position="83"/>
    </location>
</feature>
<dbReference type="PANTHER" id="PTHR30624:SF10">
    <property type="entry name" value="CONSERVED PROTEIN"/>
    <property type="match status" value="1"/>
</dbReference>
<dbReference type="Pfam" id="PF19289">
    <property type="entry name" value="PmbA_TldD_3rd"/>
    <property type="match status" value="1"/>
</dbReference>
<protein>
    <submittedName>
        <fullName evidence="8">TldD family protein, Beta/Gamma-proteobacterial subgroup</fullName>
    </submittedName>
</protein>
<dbReference type="GO" id="GO:0008237">
    <property type="term" value="F:metallopeptidase activity"/>
    <property type="evidence" value="ECO:0007669"/>
    <property type="project" value="UniProtKB-KW"/>
</dbReference>